<name>A0A7T4E6B9_9BURK</name>
<evidence type="ECO:0000313" key="1">
    <source>
        <dbReference type="EMBL" id="QQB38392.1"/>
    </source>
</evidence>
<protein>
    <submittedName>
        <fullName evidence="1">Uncharacterized protein</fullName>
    </submittedName>
</protein>
<accession>A0A7T4E6B9</accession>
<dbReference type="Proteomes" id="UP000595231">
    <property type="component" value="Chromosome"/>
</dbReference>
<organism evidence="1 2">
    <name type="scientific">Achromobacter deleyi</name>
    <dbReference type="NCBI Taxonomy" id="1353891"/>
    <lineage>
        <taxon>Bacteria</taxon>
        <taxon>Pseudomonadati</taxon>
        <taxon>Pseudomonadota</taxon>
        <taxon>Betaproteobacteria</taxon>
        <taxon>Burkholderiales</taxon>
        <taxon>Alcaligenaceae</taxon>
        <taxon>Achromobacter</taxon>
    </lineage>
</organism>
<evidence type="ECO:0000313" key="2">
    <source>
        <dbReference type="Proteomes" id="UP000595231"/>
    </source>
</evidence>
<gene>
    <name evidence="1" type="ORF">I6I07_19260</name>
</gene>
<sequence>MTFQIQNNAAQAVVQYLEYVVQQLRQAGRVVDEEGELTDRLDALLSKLRAPVVDEPPGGTRWPVLRAMARNYTAGKHTWDALDANACEQAAEEIRHLRAALASAPAANDLTPAGMKEICPECGHQFGCFHSPYIDKLRALASAPVAGEALFWYRPRSDGWYEGPIHNDRIEEARKRSGAWVPLVAAPQAGAHGVGQTQAAAYLTLDEEGSPCMLFFDLVEARGYCAPGEEPEPLFRHAAPQASVLAAEYARGRSDGFDAGRNAALELAAAAVENHARAGRGWIPGSLWDTLSREASGRIRALKQFQTANDGAPLVTDILVVLPPLPAELRDTETDSRAYARAAVLADRLQRANGGEKNV</sequence>
<dbReference type="EMBL" id="CP065997">
    <property type="protein sequence ID" value="QQB38392.1"/>
    <property type="molecule type" value="Genomic_DNA"/>
</dbReference>
<dbReference type="RefSeq" id="WP_198487733.1">
    <property type="nucleotide sequence ID" value="NZ_CP065997.1"/>
</dbReference>
<proteinExistence type="predicted"/>
<reference evidence="1 2" key="1">
    <citation type="submission" date="2020-12" db="EMBL/GenBank/DDBJ databases">
        <title>FDA dAtabase for Regulatory Grade micrObial Sequences (FDA-ARGOS): Supporting development and validation of Infectious Disease Dx tests.</title>
        <authorList>
            <person name="Sproer C."/>
            <person name="Gronow S."/>
            <person name="Severitt S."/>
            <person name="Schroder I."/>
            <person name="Tallon L."/>
            <person name="Sadzewicz L."/>
            <person name="Zhao X."/>
            <person name="Boylan J."/>
            <person name="Ott S."/>
            <person name="Bowen H."/>
            <person name="Vavikolanu K."/>
            <person name="Mehta A."/>
            <person name="Aluvathingal J."/>
            <person name="Nadendla S."/>
            <person name="Lowell S."/>
            <person name="Myers T."/>
            <person name="Yan Y."/>
            <person name="Sichtig H."/>
        </authorList>
    </citation>
    <scope>NUCLEOTIDE SEQUENCE [LARGE SCALE GENOMIC DNA]</scope>
    <source>
        <strain evidence="1 2">FDAARGOS_1050</strain>
    </source>
</reference>
<dbReference type="AlphaFoldDB" id="A0A7T4E6B9"/>